<evidence type="ECO:0000256" key="2">
    <source>
        <dbReference type="HAMAP-Rule" id="MF_01527"/>
    </source>
</evidence>
<dbReference type="PANTHER" id="PTHR36445:SF1">
    <property type="entry name" value="GTP CYCLOHYDROLASE MPTA"/>
    <property type="match status" value="1"/>
</dbReference>
<dbReference type="GO" id="GO:0003934">
    <property type="term" value="F:GTP cyclohydrolase I activity"/>
    <property type="evidence" value="ECO:0007669"/>
    <property type="project" value="UniProtKB-UniRule"/>
</dbReference>
<organism evidence="3">
    <name type="scientific">candidate division WOR-3 bacterium</name>
    <dbReference type="NCBI Taxonomy" id="2052148"/>
    <lineage>
        <taxon>Bacteria</taxon>
        <taxon>Bacteria division WOR-3</taxon>
    </lineage>
</organism>
<reference evidence="3" key="1">
    <citation type="journal article" date="2020" name="mSystems">
        <title>Genome- and Community-Level Interaction Insights into Carbon Utilization and Element Cycling Functions of Hydrothermarchaeota in Hydrothermal Sediment.</title>
        <authorList>
            <person name="Zhou Z."/>
            <person name="Liu Y."/>
            <person name="Xu W."/>
            <person name="Pan J."/>
            <person name="Luo Z.H."/>
            <person name="Li M."/>
        </authorList>
    </citation>
    <scope>NUCLEOTIDE SEQUENCE [LARGE SCALE GENOMIC DNA]</scope>
    <source>
        <strain evidence="3">SpSt-906</strain>
    </source>
</reference>
<dbReference type="EMBL" id="DTMQ01000009">
    <property type="protein sequence ID" value="HGE98628.1"/>
    <property type="molecule type" value="Genomic_DNA"/>
</dbReference>
<dbReference type="PANTHER" id="PTHR36445">
    <property type="entry name" value="GTP CYCLOHYDROLASE MPTA"/>
    <property type="match status" value="1"/>
</dbReference>
<feature type="site" description="May be catalytically important" evidence="2">
    <location>
        <position position="150"/>
    </location>
</feature>
<comment type="catalytic activity">
    <reaction evidence="2">
        <text>GTP + H2O = 7,8-dihydroneopterin 3'-triphosphate + formate + H(+)</text>
        <dbReference type="Rhea" id="RHEA:17473"/>
        <dbReference type="ChEBI" id="CHEBI:15377"/>
        <dbReference type="ChEBI" id="CHEBI:15378"/>
        <dbReference type="ChEBI" id="CHEBI:15740"/>
        <dbReference type="ChEBI" id="CHEBI:37565"/>
        <dbReference type="ChEBI" id="CHEBI:58462"/>
        <dbReference type="EC" id="3.5.4.16"/>
    </reaction>
</comment>
<dbReference type="InterPro" id="IPR022838">
    <property type="entry name" value="GTP_cyclohydrolase_FolE2"/>
</dbReference>
<dbReference type="HAMAP" id="MF_01527_B">
    <property type="entry name" value="GTP_cyclohydrol_B"/>
    <property type="match status" value="1"/>
</dbReference>
<comment type="similarity">
    <text evidence="2">Belongs to the GTP cyclohydrolase IV family.</text>
</comment>
<protein>
    <recommendedName>
        <fullName evidence="2">GTP cyclohydrolase FolE2</fullName>
        <ecNumber evidence="2">3.5.4.16</ecNumber>
    </recommendedName>
</protein>
<dbReference type="InterPro" id="IPR003801">
    <property type="entry name" value="GTP_cyclohydrolase_FolE2/MptA"/>
</dbReference>
<comment type="caution">
    <text evidence="3">The sequence shown here is derived from an EMBL/GenBank/DDBJ whole genome shotgun (WGS) entry which is preliminary data.</text>
</comment>
<dbReference type="Gene3D" id="3.10.270.10">
    <property type="entry name" value="Urate Oxidase"/>
    <property type="match status" value="1"/>
</dbReference>
<sequence length="272" mass="31210">MRDIQNEIDTRRQGIDKVGIKGLKYPIRLRDKAHKTQHTVATINIYANLPHNFRGTHMSRFVEILNRFHREIAITNIGKILKAIKEALGSSSAHIELNFPYFVEKRAPVSQARGLMEYQCRFIGVLETDAQLFDRITIYMGANVPVNLLCPCSKEISEMGAHNQRGEIRVLVKFKGFLWLEDLIALIEDCASSPVYSLLKREDEKYVTESAYQNPTFVEDVARNVACRLDSHPLITWYSLEVESQESIHNHNAYAAIERKVKELPKEEIKGL</sequence>
<dbReference type="GO" id="GO:0046654">
    <property type="term" value="P:tetrahydrofolate biosynthetic process"/>
    <property type="evidence" value="ECO:0007669"/>
    <property type="project" value="UniProtKB-UniRule"/>
</dbReference>
<dbReference type="UniPathway" id="UPA00848">
    <property type="reaction ID" value="UER00151"/>
</dbReference>
<dbReference type="EC" id="3.5.4.16" evidence="2"/>
<accession>A0A7C3UQD1</accession>
<gene>
    <name evidence="2" type="primary">folE2</name>
    <name evidence="3" type="ORF">ENX07_00935</name>
</gene>
<proteinExistence type="inferred from homology"/>
<name>A0A7C3UQD1_UNCW3</name>
<keyword evidence="1 2" id="KW-0378">Hydrolase</keyword>
<dbReference type="AlphaFoldDB" id="A0A7C3UQD1"/>
<comment type="pathway">
    <text evidence="2">Cofactor biosynthesis; 7,8-dihydroneopterin triphosphate biosynthesis; 7,8-dihydroneopterin triphosphate from GTP: step 1/1.</text>
</comment>
<evidence type="ECO:0000313" key="3">
    <source>
        <dbReference type="EMBL" id="HGE98628.1"/>
    </source>
</evidence>
<dbReference type="Pfam" id="PF02649">
    <property type="entry name" value="GCHY-1"/>
    <property type="match status" value="1"/>
</dbReference>
<dbReference type="NCBIfam" id="NF010200">
    <property type="entry name" value="PRK13674.1-1"/>
    <property type="match status" value="1"/>
</dbReference>
<comment type="function">
    <text evidence="2">Converts GTP to 7,8-dihydroneopterin triphosphate.</text>
</comment>
<evidence type="ECO:0000256" key="1">
    <source>
        <dbReference type="ARBA" id="ARBA00022801"/>
    </source>
</evidence>